<dbReference type="Gene3D" id="3.50.50.60">
    <property type="entry name" value="FAD/NAD(P)-binding domain"/>
    <property type="match status" value="1"/>
</dbReference>
<dbReference type="KEGG" id="noy:EXE57_18805"/>
<dbReference type="Pfam" id="PF01266">
    <property type="entry name" value="DAO"/>
    <property type="match status" value="1"/>
</dbReference>
<accession>A0A4P7GQY0</accession>
<dbReference type="SUPFAM" id="SSF51905">
    <property type="entry name" value="FAD/NAD(P)-binding domain"/>
    <property type="match status" value="1"/>
</dbReference>
<name>A0A4P7GQY0_9ACTN</name>
<reference evidence="2 3" key="1">
    <citation type="submission" date="2019-03" db="EMBL/GenBank/DDBJ databases">
        <title>Three New Species of Nocardioides, Nocardioides euryhalodurans sp. nov., Nocardioides seonyuensis sp. nov. and Nocardioides eburneoflavus sp. nov., Iolated from Soil.</title>
        <authorList>
            <person name="Roh S.G."/>
            <person name="Lee C."/>
            <person name="Kim M.-K."/>
            <person name="Kim S.B."/>
        </authorList>
    </citation>
    <scope>NUCLEOTIDE SEQUENCE [LARGE SCALE GENOMIC DNA]</scope>
    <source>
        <strain evidence="2 3">MMS17-SY117</strain>
    </source>
</reference>
<dbReference type="InterPro" id="IPR006076">
    <property type="entry name" value="FAD-dep_OxRdtase"/>
</dbReference>
<dbReference type="PANTHER" id="PTHR13847:SF285">
    <property type="entry name" value="FAD DEPENDENT OXIDOREDUCTASE DOMAIN-CONTAINING PROTEIN"/>
    <property type="match status" value="1"/>
</dbReference>
<dbReference type="AlphaFoldDB" id="A0A4P7GQY0"/>
<dbReference type="PANTHER" id="PTHR13847">
    <property type="entry name" value="SARCOSINE DEHYDROGENASE-RELATED"/>
    <property type="match status" value="1"/>
</dbReference>
<dbReference type="Gene3D" id="3.30.9.10">
    <property type="entry name" value="D-Amino Acid Oxidase, subunit A, domain 2"/>
    <property type="match status" value="1"/>
</dbReference>
<dbReference type="InterPro" id="IPR036188">
    <property type="entry name" value="FAD/NAD-bd_sf"/>
</dbReference>
<dbReference type="OrthoDB" id="9805852at2"/>
<proteinExistence type="predicted"/>
<dbReference type="Proteomes" id="UP000294894">
    <property type="component" value="Chromosome"/>
</dbReference>
<sequence length="456" mass="49051">MGRALSALWADTAPEATPYAPLDGDATVDVAVVGAGFTGLWTAHYLAEADPSLRIAVLEAETVGFGASGRNGGWCSALFPASLGALARMSDPEAALAQHAAMRQTVDEVGAVAAAEGLDVDYAKGGTISLVRNRAQLVRAREDVAQARRWGLGPDQLDLLDEDRARAMLDGSGTLAGLYTPDCAALHPLRLARGLAAAASRRGVHIHEHSRATRIGPGRVETPAGTVHAGTVVRATEAFTAGLPGERRTLAPVYSLVIATEPLPAETWERIGLARRETFADHRHLVIYGQRTADDRLVFGGRGAPYHLGSRMQPGFEHEPRVFAQLRSTLVDLLPVLRDARFTHAWGGAVGVPRDWCASVGLDRDTRIGWAGGYVGDGVGTTNLAGRTLRDLVLDRDTELTRLPWVGHRSRRWEPEPLRWLGINAGLHAITWADREERLTRRPSLIARAVRPLVGS</sequence>
<organism evidence="2 3">
    <name type="scientific">Nocardioides euryhalodurans</name>
    <dbReference type="NCBI Taxonomy" id="2518370"/>
    <lineage>
        <taxon>Bacteria</taxon>
        <taxon>Bacillati</taxon>
        <taxon>Actinomycetota</taxon>
        <taxon>Actinomycetes</taxon>
        <taxon>Propionibacteriales</taxon>
        <taxon>Nocardioidaceae</taxon>
        <taxon>Nocardioides</taxon>
    </lineage>
</organism>
<evidence type="ECO:0000259" key="1">
    <source>
        <dbReference type="Pfam" id="PF01266"/>
    </source>
</evidence>
<gene>
    <name evidence="2" type="ORF">EXE57_18805</name>
</gene>
<keyword evidence="3" id="KW-1185">Reference proteome</keyword>
<evidence type="ECO:0000313" key="3">
    <source>
        <dbReference type="Proteomes" id="UP000294894"/>
    </source>
</evidence>
<protein>
    <submittedName>
        <fullName evidence="2">FAD-dependent oxidoreductase</fullName>
    </submittedName>
</protein>
<feature type="domain" description="FAD dependent oxidoreductase" evidence="1">
    <location>
        <begin position="29"/>
        <end position="392"/>
    </location>
</feature>
<dbReference type="GO" id="GO:0005737">
    <property type="term" value="C:cytoplasm"/>
    <property type="evidence" value="ECO:0007669"/>
    <property type="project" value="TreeGrafter"/>
</dbReference>
<evidence type="ECO:0000313" key="2">
    <source>
        <dbReference type="EMBL" id="QBR94593.1"/>
    </source>
</evidence>
<dbReference type="EMBL" id="CP038267">
    <property type="protein sequence ID" value="QBR94593.1"/>
    <property type="molecule type" value="Genomic_DNA"/>
</dbReference>